<evidence type="ECO:0000256" key="10">
    <source>
        <dbReference type="PROSITE-ProRule" id="PRU01360"/>
    </source>
</evidence>
<dbReference type="GO" id="GO:0038023">
    <property type="term" value="F:signaling receptor activity"/>
    <property type="evidence" value="ECO:0007669"/>
    <property type="project" value="InterPro"/>
</dbReference>
<keyword evidence="5 10" id="KW-0812">Transmembrane</keyword>
<dbReference type="Gene3D" id="2.170.130.10">
    <property type="entry name" value="TonB-dependent receptor, plug domain"/>
    <property type="match status" value="1"/>
</dbReference>
<dbReference type="PANTHER" id="PTHR32552">
    <property type="entry name" value="FERRICHROME IRON RECEPTOR-RELATED"/>
    <property type="match status" value="1"/>
</dbReference>
<feature type="chain" id="PRO_5021297055" evidence="12">
    <location>
        <begin position="26"/>
        <end position="719"/>
    </location>
</feature>
<gene>
    <name evidence="15" type="ORF">E3W66_09980</name>
</gene>
<proteinExistence type="inferred from homology"/>
<keyword evidence="9 10" id="KW-0998">Cell outer membrane</keyword>
<dbReference type="Pfam" id="PF00593">
    <property type="entry name" value="TonB_dep_Rec_b-barrel"/>
    <property type="match status" value="1"/>
</dbReference>
<dbReference type="InterPro" id="IPR036942">
    <property type="entry name" value="Beta-barrel_TonB_sf"/>
</dbReference>
<evidence type="ECO:0000256" key="5">
    <source>
        <dbReference type="ARBA" id="ARBA00022692"/>
    </source>
</evidence>
<comment type="caution">
    <text evidence="15">The sequence shown here is derived from an EMBL/GenBank/DDBJ whole genome shotgun (WGS) entry which is preliminary data.</text>
</comment>
<keyword evidence="16" id="KW-1185">Reference proteome</keyword>
<feature type="signal peptide" evidence="12">
    <location>
        <begin position="1"/>
        <end position="25"/>
    </location>
</feature>
<sequence>MVVRGHLPRLVGAAALFSLAQPALCAAPSLEEIVVVGHHSQVDLVEVYAGGQLARGGRVGLLGNVDFLDSPFAGQSYTSALVAAQQAESVGALLANDPVVRVAKGFGNFQEVYLLRGFPLYSDDITLNGLYGILPRQSVAAELFERVEVLRGANAFVNGATPGGSGVGGAVNLVPKRATELGNSELTWRASEGGQHSLAVDVGQRLGDDQRWGVRLNAVGRDGDSVIDRQSGRFSAAALGLDYRGEQLRVAADIGWQQNRLDAPRPQLTPLAALPAVPAAERNYAQPWTFADEQQLFAALRGEYQFSAALSGWLAFGGRSGEEQNRLANPSSDAEGNLTSYRFDNSRFDNVVAADGGLRGVFKLGGVSHAWVVSAAEVELRSRNAYAFSNFAGFNSDLYAPQPVAMPAADFFVGGQLQRPLRTEQSNQRSVAVADTVELLDGKLLVTAGLRHQTIDNQTFDYNSGAELSSYKDSITTPAVGVVWRLAPPLSLYANYAESLQPGSVVPATSGGVALGNAGQLLDPFASEQVELGVKYDRDNWAVTAALFELAKPNLLLVDNRLTDNGEQRSRGLELSLFGEPLPGWRVIAGATYLDAELSATQAGLNQGNRPIGIAELQANLNLEWQVAAIAGLTVDARWVYTGEQMVDEANTIQLPSWQRLDLGARYQFAWAGRDMSVAARLENASNASDWISAGGYPGANYLIQGGPRTLSVAITAAF</sequence>
<dbReference type="PANTHER" id="PTHR32552:SF82">
    <property type="entry name" value="FCUA PROTEIN"/>
    <property type="match status" value="1"/>
</dbReference>
<accession>A0A4Y8UIL0</accession>
<dbReference type="Pfam" id="PF07715">
    <property type="entry name" value="Plug"/>
    <property type="match status" value="1"/>
</dbReference>
<evidence type="ECO:0000256" key="12">
    <source>
        <dbReference type="SAM" id="SignalP"/>
    </source>
</evidence>
<evidence type="ECO:0000256" key="6">
    <source>
        <dbReference type="ARBA" id="ARBA00023077"/>
    </source>
</evidence>
<feature type="domain" description="TonB-dependent receptor-like beta-barrel" evidence="13">
    <location>
        <begin position="255"/>
        <end position="684"/>
    </location>
</feature>
<dbReference type="Proteomes" id="UP000298133">
    <property type="component" value="Unassembled WGS sequence"/>
</dbReference>
<evidence type="ECO:0000256" key="4">
    <source>
        <dbReference type="ARBA" id="ARBA00022452"/>
    </source>
</evidence>
<dbReference type="InterPro" id="IPR010105">
    <property type="entry name" value="TonB_sidphr_rcpt"/>
</dbReference>
<dbReference type="InterPro" id="IPR000531">
    <property type="entry name" value="Beta-barrel_TonB"/>
</dbReference>
<dbReference type="NCBIfam" id="TIGR01783">
    <property type="entry name" value="TonB-siderophor"/>
    <property type="match status" value="1"/>
</dbReference>
<evidence type="ECO:0000256" key="8">
    <source>
        <dbReference type="ARBA" id="ARBA00023170"/>
    </source>
</evidence>
<dbReference type="InterPro" id="IPR039426">
    <property type="entry name" value="TonB-dep_rcpt-like"/>
</dbReference>
<keyword evidence="7 10" id="KW-0472">Membrane</keyword>
<dbReference type="GO" id="GO:0015891">
    <property type="term" value="P:siderophore transport"/>
    <property type="evidence" value="ECO:0007669"/>
    <property type="project" value="InterPro"/>
</dbReference>
<dbReference type="OrthoDB" id="9764669at2"/>
<name>A0A4Y8UIL0_9GAMM</name>
<dbReference type="AlphaFoldDB" id="A0A4Y8UIL0"/>
<evidence type="ECO:0000259" key="14">
    <source>
        <dbReference type="Pfam" id="PF07715"/>
    </source>
</evidence>
<reference evidence="15 16" key="1">
    <citation type="submission" date="2019-03" db="EMBL/GenBank/DDBJ databases">
        <title>Draft genome of Gammaproteobacteria bacterium LSUCC0057, a member of the SAR92 clade.</title>
        <authorList>
            <person name="Lanclos V.C."/>
            <person name="Doiron C."/>
            <person name="Henson M.W."/>
            <person name="Thrash J.C."/>
        </authorList>
    </citation>
    <scope>NUCLEOTIDE SEQUENCE [LARGE SCALE GENOMIC DNA]</scope>
    <source>
        <strain evidence="15 16">LSUCC0057</strain>
    </source>
</reference>
<keyword evidence="3 10" id="KW-0813">Transport</keyword>
<evidence type="ECO:0000313" key="15">
    <source>
        <dbReference type="EMBL" id="TFH67133.1"/>
    </source>
</evidence>
<dbReference type="GO" id="GO:0009279">
    <property type="term" value="C:cell outer membrane"/>
    <property type="evidence" value="ECO:0007669"/>
    <property type="project" value="UniProtKB-SubCell"/>
</dbReference>
<keyword evidence="12" id="KW-0732">Signal</keyword>
<evidence type="ECO:0000256" key="9">
    <source>
        <dbReference type="ARBA" id="ARBA00023237"/>
    </source>
</evidence>
<evidence type="ECO:0000259" key="13">
    <source>
        <dbReference type="Pfam" id="PF00593"/>
    </source>
</evidence>
<feature type="domain" description="TonB-dependent receptor plug" evidence="14">
    <location>
        <begin position="69"/>
        <end position="164"/>
    </location>
</feature>
<keyword evidence="8 15" id="KW-0675">Receptor</keyword>
<evidence type="ECO:0000256" key="7">
    <source>
        <dbReference type="ARBA" id="ARBA00023136"/>
    </source>
</evidence>
<keyword evidence="6 11" id="KW-0798">TonB box</keyword>
<evidence type="ECO:0000313" key="16">
    <source>
        <dbReference type="Proteomes" id="UP000298133"/>
    </source>
</evidence>
<evidence type="ECO:0000256" key="11">
    <source>
        <dbReference type="RuleBase" id="RU003357"/>
    </source>
</evidence>
<evidence type="ECO:0000256" key="1">
    <source>
        <dbReference type="ARBA" id="ARBA00004571"/>
    </source>
</evidence>
<organism evidence="15 16">
    <name type="scientific">Gammaproteobacteria bacterium LSUCC0057</name>
    <dbReference type="NCBI Taxonomy" id="2559237"/>
    <lineage>
        <taxon>Bacteria</taxon>
        <taxon>Pseudomonadati</taxon>
        <taxon>Pseudomonadota</taxon>
        <taxon>Gammaproteobacteria</taxon>
        <taxon>Cellvibrionales</taxon>
        <taxon>Porticoccaceae</taxon>
        <taxon>SAR92 clade</taxon>
    </lineage>
</organism>
<keyword evidence="4 10" id="KW-1134">Transmembrane beta strand</keyword>
<evidence type="ECO:0000256" key="2">
    <source>
        <dbReference type="ARBA" id="ARBA00009810"/>
    </source>
</evidence>
<dbReference type="GO" id="GO:0015344">
    <property type="term" value="F:siderophore uptake transmembrane transporter activity"/>
    <property type="evidence" value="ECO:0007669"/>
    <property type="project" value="TreeGrafter"/>
</dbReference>
<protein>
    <submittedName>
        <fullName evidence="15">TonB-dependent receptor</fullName>
    </submittedName>
</protein>
<dbReference type="EMBL" id="SPIA01000006">
    <property type="protein sequence ID" value="TFH67133.1"/>
    <property type="molecule type" value="Genomic_DNA"/>
</dbReference>
<dbReference type="InterPro" id="IPR037066">
    <property type="entry name" value="Plug_dom_sf"/>
</dbReference>
<dbReference type="SUPFAM" id="SSF56935">
    <property type="entry name" value="Porins"/>
    <property type="match status" value="1"/>
</dbReference>
<comment type="similarity">
    <text evidence="2 10 11">Belongs to the TonB-dependent receptor family.</text>
</comment>
<dbReference type="Gene3D" id="2.40.170.20">
    <property type="entry name" value="TonB-dependent receptor, beta-barrel domain"/>
    <property type="match status" value="1"/>
</dbReference>
<dbReference type="PROSITE" id="PS52016">
    <property type="entry name" value="TONB_DEPENDENT_REC_3"/>
    <property type="match status" value="1"/>
</dbReference>
<comment type="subcellular location">
    <subcellularLocation>
        <location evidence="1 10">Cell outer membrane</location>
        <topology evidence="1 10">Multi-pass membrane protein</topology>
    </subcellularLocation>
</comment>
<dbReference type="InterPro" id="IPR012910">
    <property type="entry name" value="Plug_dom"/>
</dbReference>
<evidence type="ECO:0000256" key="3">
    <source>
        <dbReference type="ARBA" id="ARBA00022448"/>
    </source>
</evidence>
<dbReference type="CDD" id="cd01347">
    <property type="entry name" value="ligand_gated_channel"/>
    <property type="match status" value="1"/>
</dbReference>